<name>A0A2R4C9I6_9BURK</name>
<dbReference type="SUPFAM" id="SSF53474">
    <property type="entry name" value="alpha/beta-Hydrolases"/>
    <property type="match status" value="1"/>
</dbReference>
<dbReference type="GO" id="GO:0016787">
    <property type="term" value="F:hydrolase activity"/>
    <property type="evidence" value="ECO:0007669"/>
    <property type="project" value="UniProtKB-KW"/>
</dbReference>
<proteinExistence type="predicted"/>
<dbReference type="InterPro" id="IPR050266">
    <property type="entry name" value="AB_hydrolase_sf"/>
</dbReference>
<evidence type="ECO:0000313" key="2">
    <source>
        <dbReference type="EMBL" id="AVR96245.1"/>
    </source>
</evidence>
<protein>
    <submittedName>
        <fullName evidence="2">Alpha/beta hydrolase</fullName>
    </submittedName>
</protein>
<dbReference type="Gene3D" id="3.40.50.1820">
    <property type="entry name" value="alpha/beta hydrolase"/>
    <property type="match status" value="1"/>
</dbReference>
<gene>
    <name evidence="2" type="ORF">C9I28_11400</name>
</gene>
<sequence>MQVKTINGTEVLIEGSGSETILLLHGWPDSRALWEKQVEAFKPHFRCVRFTWPGFEPGAASAEHSLDALIGLCEAVVREVSPDQPVILLVHDWGCLFGYHFAMRHPERVSRVVGVDIGDAGSRDFKKATTIPALLGIVGYQLWLAAAWRIGGGVGENMSRWLSRQMGVPTPPEQITVAKNYPYYSTWTGKYKAVKTFRPTCPMLFIYGTRKPFMFHSPQWETWLNARPGSKAVAMDTDHWPMLRRPDEFNTLVLRWLLSHQSNEVMNASPAVP</sequence>
<dbReference type="Proteomes" id="UP000240505">
    <property type="component" value="Chromosome"/>
</dbReference>
<dbReference type="OrthoDB" id="2987348at2"/>
<keyword evidence="3" id="KW-1185">Reference proteome</keyword>
<dbReference type="EMBL" id="CP028324">
    <property type="protein sequence ID" value="AVR96245.1"/>
    <property type="molecule type" value="Genomic_DNA"/>
</dbReference>
<dbReference type="KEGG" id="masz:C9I28_11400"/>
<organism evidence="2 3">
    <name type="scientific">Pseudoduganella armeniaca</name>
    <dbReference type="NCBI Taxonomy" id="2072590"/>
    <lineage>
        <taxon>Bacteria</taxon>
        <taxon>Pseudomonadati</taxon>
        <taxon>Pseudomonadota</taxon>
        <taxon>Betaproteobacteria</taxon>
        <taxon>Burkholderiales</taxon>
        <taxon>Oxalobacteraceae</taxon>
        <taxon>Telluria group</taxon>
        <taxon>Pseudoduganella</taxon>
    </lineage>
</organism>
<dbReference type="Pfam" id="PF00561">
    <property type="entry name" value="Abhydrolase_1"/>
    <property type="match status" value="1"/>
</dbReference>
<dbReference type="RefSeq" id="WP_107141593.1">
    <property type="nucleotide sequence ID" value="NZ_CP028324.1"/>
</dbReference>
<dbReference type="InterPro" id="IPR029058">
    <property type="entry name" value="AB_hydrolase_fold"/>
</dbReference>
<dbReference type="PRINTS" id="PR00412">
    <property type="entry name" value="EPOXHYDRLASE"/>
</dbReference>
<feature type="domain" description="AB hydrolase-1" evidence="1">
    <location>
        <begin position="20"/>
        <end position="117"/>
    </location>
</feature>
<keyword evidence="2" id="KW-0378">Hydrolase</keyword>
<evidence type="ECO:0000259" key="1">
    <source>
        <dbReference type="Pfam" id="PF00561"/>
    </source>
</evidence>
<accession>A0A2R4C9I6</accession>
<dbReference type="InterPro" id="IPR000073">
    <property type="entry name" value="AB_hydrolase_1"/>
</dbReference>
<dbReference type="InterPro" id="IPR000639">
    <property type="entry name" value="Epox_hydrolase-like"/>
</dbReference>
<reference evidence="2 3" key="1">
    <citation type="submission" date="2018-03" db="EMBL/GenBank/DDBJ databases">
        <title>Massilia armeniaca sp. nov., isolated from desert soil.</title>
        <authorList>
            <person name="Huang H."/>
            <person name="Ren M."/>
        </authorList>
    </citation>
    <scope>NUCLEOTIDE SEQUENCE [LARGE SCALE GENOMIC DNA]</scope>
    <source>
        <strain evidence="2 3">ZMN-3</strain>
    </source>
</reference>
<dbReference type="PANTHER" id="PTHR43798">
    <property type="entry name" value="MONOACYLGLYCEROL LIPASE"/>
    <property type="match status" value="1"/>
</dbReference>
<dbReference type="AlphaFoldDB" id="A0A2R4C9I6"/>
<evidence type="ECO:0000313" key="3">
    <source>
        <dbReference type="Proteomes" id="UP000240505"/>
    </source>
</evidence>